<dbReference type="RefSeq" id="WP_367958422.1">
    <property type="nucleotide sequence ID" value="NZ_JBAKFH010000004.1"/>
</dbReference>
<accession>A0ABV3TDW4</accession>
<reference evidence="1 2" key="1">
    <citation type="submission" date="2024-02" db="EMBL/GenBank/DDBJ databases">
        <title>New especies of Spiribacter isolated from saline water.</title>
        <authorList>
            <person name="Leon M.J."/>
            <person name="De La Haba R."/>
            <person name="Sanchez-Porro C."/>
            <person name="Ventosa A."/>
        </authorList>
    </citation>
    <scope>NUCLEOTIDE SEQUENCE [LARGE SCALE GENOMIC DNA]</scope>
    <source>
        <strain evidence="2">ag22IC6-390</strain>
    </source>
</reference>
<keyword evidence="2" id="KW-1185">Reference proteome</keyword>
<gene>
    <name evidence="1" type="ORF">V6X73_06280</name>
</gene>
<name>A0ABV3TDW4_9GAMM</name>
<sequence length="122" mass="13577">MALIERWRSGWMILESDASSRPLWLGVITHPLGRLLGFLPCRQPPADFDGLILEPGGSVHTLGMGFSLDVLFVDRHQRLIRRQDWVMPNRFVFAPAGTRAVIEVVAGRLPRGRIQPELGPGG</sequence>
<protein>
    <recommendedName>
        <fullName evidence="3">DUF192 domain-containing protein</fullName>
    </recommendedName>
</protein>
<evidence type="ECO:0008006" key="3">
    <source>
        <dbReference type="Google" id="ProtNLM"/>
    </source>
</evidence>
<evidence type="ECO:0000313" key="1">
    <source>
        <dbReference type="EMBL" id="MEX0469328.1"/>
    </source>
</evidence>
<comment type="caution">
    <text evidence="1">The sequence shown here is derived from an EMBL/GenBank/DDBJ whole genome shotgun (WGS) entry which is preliminary data.</text>
</comment>
<proteinExistence type="predicted"/>
<dbReference type="Proteomes" id="UP001556709">
    <property type="component" value="Unassembled WGS sequence"/>
</dbReference>
<organism evidence="1 2">
    <name type="scientific">Spiribacter pallidus</name>
    <dbReference type="NCBI Taxonomy" id="1987936"/>
    <lineage>
        <taxon>Bacteria</taxon>
        <taxon>Pseudomonadati</taxon>
        <taxon>Pseudomonadota</taxon>
        <taxon>Gammaproteobacteria</taxon>
        <taxon>Chromatiales</taxon>
        <taxon>Ectothiorhodospiraceae</taxon>
        <taxon>Spiribacter</taxon>
    </lineage>
</organism>
<dbReference type="EMBL" id="JBAKFM010000002">
    <property type="protein sequence ID" value="MEX0469328.1"/>
    <property type="molecule type" value="Genomic_DNA"/>
</dbReference>
<evidence type="ECO:0000313" key="2">
    <source>
        <dbReference type="Proteomes" id="UP001556709"/>
    </source>
</evidence>